<evidence type="ECO:0000313" key="4">
    <source>
        <dbReference type="EMBL" id="OBA27136.1"/>
    </source>
</evidence>
<accession>A0A1B7TEF8</accession>
<reference evidence="5" key="1">
    <citation type="journal article" date="2016" name="Proc. Natl. Acad. Sci. U.S.A.">
        <title>Comparative genomics of biotechnologically important yeasts.</title>
        <authorList>
            <person name="Riley R."/>
            <person name="Haridas S."/>
            <person name="Wolfe K.H."/>
            <person name="Lopes M.R."/>
            <person name="Hittinger C.T."/>
            <person name="Goeker M."/>
            <person name="Salamov A.A."/>
            <person name="Wisecaver J.H."/>
            <person name="Long T.M."/>
            <person name="Calvey C.H."/>
            <person name="Aerts A.L."/>
            <person name="Barry K.W."/>
            <person name="Choi C."/>
            <person name="Clum A."/>
            <person name="Coughlan A.Y."/>
            <person name="Deshpande S."/>
            <person name="Douglass A.P."/>
            <person name="Hanson S.J."/>
            <person name="Klenk H.-P."/>
            <person name="LaButti K.M."/>
            <person name="Lapidus A."/>
            <person name="Lindquist E.A."/>
            <person name="Lipzen A.M."/>
            <person name="Meier-Kolthoff J.P."/>
            <person name="Ohm R.A."/>
            <person name="Otillar R.P."/>
            <person name="Pangilinan J.L."/>
            <person name="Peng Y."/>
            <person name="Rokas A."/>
            <person name="Rosa C.A."/>
            <person name="Scheuner C."/>
            <person name="Sibirny A.A."/>
            <person name="Slot J.C."/>
            <person name="Stielow J.B."/>
            <person name="Sun H."/>
            <person name="Kurtzman C.P."/>
            <person name="Blackwell M."/>
            <person name="Grigoriev I.V."/>
            <person name="Jeffries T.W."/>
        </authorList>
    </citation>
    <scope>NUCLEOTIDE SEQUENCE [LARGE SCALE GENOMIC DNA]</scope>
    <source>
        <strain evidence="5">NRRL Y-1626</strain>
    </source>
</reference>
<gene>
    <name evidence="4" type="ORF">HANVADRAFT_1968</name>
</gene>
<evidence type="ECO:0000256" key="2">
    <source>
        <dbReference type="ARBA" id="ARBA00022980"/>
    </source>
</evidence>
<dbReference type="Proteomes" id="UP000092321">
    <property type="component" value="Unassembled WGS sequence"/>
</dbReference>
<evidence type="ECO:0008006" key="6">
    <source>
        <dbReference type="Google" id="ProtNLM"/>
    </source>
</evidence>
<evidence type="ECO:0000313" key="5">
    <source>
        <dbReference type="Proteomes" id="UP000092321"/>
    </source>
</evidence>
<evidence type="ECO:0000256" key="1">
    <source>
        <dbReference type="ARBA" id="ARBA00010531"/>
    </source>
</evidence>
<protein>
    <recommendedName>
        <fullName evidence="6">Ribosomal protein L1</fullName>
    </recommendedName>
</protein>
<dbReference type="SUPFAM" id="SSF56808">
    <property type="entry name" value="Ribosomal protein L1"/>
    <property type="match status" value="1"/>
</dbReference>
<evidence type="ECO:0000256" key="3">
    <source>
        <dbReference type="ARBA" id="ARBA00023274"/>
    </source>
</evidence>
<dbReference type="GO" id="GO:1990904">
    <property type="term" value="C:ribonucleoprotein complex"/>
    <property type="evidence" value="ECO:0007669"/>
    <property type="project" value="UniProtKB-KW"/>
</dbReference>
<keyword evidence="2" id="KW-0689">Ribosomal protein</keyword>
<keyword evidence="3" id="KW-0687">Ribonucleoprotein</keyword>
<dbReference type="AlphaFoldDB" id="A0A1B7TEF8"/>
<proteinExistence type="inferred from homology"/>
<dbReference type="InterPro" id="IPR016095">
    <property type="entry name" value="Ribosomal_uL1_3-a/b-sand"/>
</dbReference>
<comment type="caution">
    <text evidence="4">The sequence shown here is derived from an EMBL/GenBank/DDBJ whole genome shotgun (WGS) entry which is preliminary data.</text>
</comment>
<keyword evidence="5" id="KW-1185">Reference proteome</keyword>
<dbReference type="GO" id="GO:0005840">
    <property type="term" value="C:ribosome"/>
    <property type="evidence" value="ECO:0007669"/>
    <property type="project" value="UniProtKB-KW"/>
</dbReference>
<organism evidence="4 5">
    <name type="scientific">Hanseniaspora valbyensis NRRL Y-1626</name>
    <dbReference type="NCBI Taxonomy" id="766949"/>
    <lineage>
        <taxon>Eukaryota</taxon>
        <taxon>Fungi</taxon>
        <taxon>Dikarya</taxon>
        <taxon>Ascomycota</taxon>
        <taxon>Saccharomycotina</taxon>
        <taxon>Saccharomycetes</taxon>
        <taxon>Saccharomycodales</taxon>
        <taxon>Saccharomycodaceae</taxon>
        <taxon>Hanseniaspora</taxon>
    </lineage>
</organism>
<dbReference type="OrthoDB" id="1747252at2759"/>
<dbReference type="Gene3D" id="3.40.50.790">
    <property type="match status" value="1"/>
</dbReference>
<sequence>MISTMNFTRGVSIASHISRVQVITAKREISRRYYPLLGEKYKSPKKIKQEALQAKVKQKMIEAIKKGTYDQQVLEQKIRQQYQTVKKEAELEYKTRTPKSMITTLKNIRENLAAKQSKGDTKLKLRFATNIGKTAVKIPFLLAHENGEVLSRKTIIFTDKSEELPEEVLKNTETYKIGGQELVNDIANGVFYPEGFDKCFCTTSMLRSIITLAKTLGPLGLMPSAKK</sequence>
<name>A0A1B7TEF8_9ASCO</name>
<comment type="similarity">
    <text evidence="1">Belongs to the universal ribosomal protein uL1 family.</text>
</comment>
<dbReference type="PANTHER" id="PTHR36427">
    <property type="entry name" value="54S RIBOSOMAL PROTEIN L1, MITOCHONDRIAL"/>
    <property type="match status" value="1"/>
</dbReference>
<dbReference type="PANTHER" id="PTHR36427:SF3">
    <property type="entry name" value="LARGE RIBOSOMAL SUBUNIT PROTEIN UL1M"/>
    <property type="match status" value="1"/>
</dbReference>
<dbReference type="InterPro" id="IPR023674">
    <property type="entry name" value="Ribosomal_uL1-like"/>
</dbReference>
<dbReference type="EMBL" id="LXPE01000010">
    <property type="protein sequence ID" value="OBA27136.1"/>
    <property type="molecule type" value="Genomic_DNA"/>
</dbReference>
<feature type="non-terminal residue" evidence="4">
    <location>
        <position position="227"/>
    </location>
</feature>